<gene>
    <name evidence="1" type="ORF">ABVK25_005300</name>
</gene>
<accession>A0ABR4B9M3</accession>
<comment type="caution">
    <text evidence="1">The sequence shown here is derived from an EMBL/GenBank/DDBJ whole genome shotgun (WGS) entry which is preliminary data.</text>
</comment>
<evidence type="ECO:0000313" key="2">
    <source>
        <dbReference type="Proteomes" id="UP001590951"/>
    </source>
</evidence>
<evidence type="ECO:0000313" key="1">
    <source>
        <dbReference type="EMBL" id="KAL2054552.1"/>
    </source>
</evidence>
<protein>
    <submittedName>
        <fullName evidence="1">Uncharacterized protein</fullName>
    </submittedName>
</protein>
<dbReference type="Proteomes" id="UP001590951">
    <property type="component" value="Unassembled WGS sequence"/>
</dbReference>
<reference evidence="1 2" key="1">
    <citation type="submission" date="2024-09" db="EMBL/GenBank/DDBJ databases">
        <title>Rethinking Asexuality: The Enigmatic Case of Functional Sexual Genes in Lepraria (Stereocaulaceae).</title>
        <authorList>
            <person name="Doellman M."/>
            <person name="Sun Y."/>
            <person name="Barcenas-Pena A."/>
            <person name="Lumbsch H.T."/>
            <person name="Grewe F."/>
        </authorList>
    </citation>
    <scope>NUCLEOTIDE SEQUENCE [LARGE SCALE GENOMIC DNA]</scope>
    <source>
        <strain evidence="1 2">Grewe 0041</strain>
    </source>
</reference>
<dbReference type="EMBL" id="JBHFEH010000015">
    <property type="protein sequence ID" value="KAL2054552.1"/>
    <property type="molecule type" value="Genomic_DNA"/>
</dbReference>
<organism evidence="1 2">
    <name type="scientific">Lepraria finkii</name>
    <dbReference type="NCBI Taxonomy" id="1340010"/>
    <lineage>
        <taxon>Eukaryota</taxon>
        <taxon>Fungi</taxon>
        <taxon>Dikarya</taxon>
        <taxon>Ascomycota</taxon>
        <taxon>Pezizomycotina</taxon>
        <taxon>Lecanoromycetes</taxon>
        <taxon>OSLEUM clade</taxon>
        <taxon>Lecanoromycetidae</taxon>
        <taxon>Lecanorales</taxon>
        <taxon>Lecanorineae</taxon>
        <taxon>Stereocaulaceae</taxon>
        <taxon>Lepraria</taxon>
    </lineage>
</organism>
<sequence>MLTPRLLTPQCLRPVWTLSSSRQSRCLHDFRGSEGRVPTRRPRPPKLSLFEELFPEEIQKNSSGGRTVEQKEHDVPRLPLPEVDEFFEEFQDDLDRSRAQPQKATNKAAAEAFRQQKLAVLALQIGSKSLVESDFRRIAPKGKHIEHWTGPGDILKVIPARDPQTLEPAGYYFILFPNPAYARSYQSHVLRLHRMSTTYTPTSVESPLSLQRGVVIEGEDAYALLQDYALLPPSQAIQLKLLYPSYSPNMKRLLEERGYPQLVGGNDKTGRSVLFWVEGQQLTTSVIKNTMAADGRERGLAWDLSIEKLDTSPSAIDDVEDPRLFEYDGSSELRPQRSAPPRWILSFAGENEARSFIRAWHRRPFPMARGDGPRRVHAEFMW</sequence>
<name>A0ABR4B9M3_9LECA</name>
<keyword evidence="2" id="KW-1185">Reference proteome</keyword>
<proteinExistence type="predicted"/>